<proteinExistence type="predicted"/>
<keyword evidence="2" id="KW-1185">Reference proteome</keyword>
<dbReference type="AlphaFoldDB" id="A0AAN9KLC9"/>
<gene>
    <name evidence="1" type="ORF">RJT34_04310</name>
</gene>
<evidence type="ECO:0000313" key="2">
    <source>
        <dbReference type="Proteomes" id="UP001359559"/>
    </source>
</evidence>
<reference evidence="1 2" key="1">
    <citation type="submission" date="2024-01" db="EMBL/GenBank/DDBJ databases">
        <title>The genomes of 5 underutilized Papilionoideae crops provide insights into root nodulation and disease resistance.</title>
        <authorList>
            <person name="Yuan L."/>
        </authorList>
    </citation>
    <scope>NUCLEOTIDE SEQUENCE [LARGE SCALE GENOMIC DNA]</scope>
    <source>
        <strain evidence="1">LY-2023</strain>
        <tissue evidence="1">Leaf</tissue>
    </source>
</reference>
<dbReference type="EMBL" id="JAYKXN010000001">
    <property type="protein sequence ID" value="KAK7319587.1"/>
    <property type="molecule type" value="Genomic_DNA"/>
</dbReference>
<evidence type="ECO:0000313" key="1">
    <source>
        <dbReference type="EMBL" id="KAK7319587.1"/>
    </source>
</evidence>
<protein>
    <submittedName>
        <fullName evidence="1">Uncharacterized protein</fullName>
    </submittedName>
</protein>
<dbReference type="Proteomes" id="UP001359559">
    <property type="component" value="Unassembled WGS sequence"/>
</dbReference>
<name>A0AAN9KLC9_CLITE</name>
<sequence>MYSFQFHSEFAAFFAHRHYAALLSVSLCFAFSDGETLIPKENTLQTMLYSTCAGSESCLSLFALKNVN</sequence>
<comment type="caution">
    <text evidence="1">The sequence shown here is derived from an EMBL/GenBank/DDBJ whole genome shotgun (WGS) entry which is preliminary data.</text>
</comment>
<organism evidence="1 2">
    <name type="scientific">Clitoria ternatea</name>
    <name type="common">Butterfly pea</name>
    <dbReference type="NCBI Taxonomy" id="43366"/>
    <lineage>
        <taxon>Eukaryota</taxon>
        <taxon>Viridiplantae</taxon>
        <taxon>Streptophyta</taxon>
        <taxon>Embryophyta</taxon>
        <taxon>Tracheophyta</taxon>
        <taxon>Spermatophyta</taxon>
        <taxon>Magnoliopsida</taxon>
        <taxon>eudicotyledons</taxon>
        <taxon>Gunneridae</taxon>
        <taxon>Pentapetalae</taxon>
        <taxon>rosids</taxon>
        <taxon>fabids</taxon>
        <taxon>Fabales</taxon>
        <taxon>Fabaceae</taxon>
        <taxon>Papilionoideae</taxon>
        <taxon>50 kb inversion clade</taxon>
        <taxon>NPAAA clade</taxon>
        <taxon>indigoferoid/millettioid clade</taxon>
        <taxon>Phaseoleae</taxon>
        <taxon>Clitoria</taxon>
    </lineage>
</organism>
<accession>A0AAN9KLC9</accession>